<accession>A0A562Q0Q8</accession>
<dbReference type="Proteomes" id="UP000315112">
    <property type="component" value="Unassembled WGS sequence"/>
</dbReference>
<comment type="caution">
    <text evidence="1">The sequence shown here is derived from an EMBL/GenBank/DDBJ whole genome shotgun (WGS) entry which is preliminary data.</text>
</comment>
<evidence type="ECO:0000313" key="2">
    <source>
        <dbReference type="Proteomes" id="UP000315112"/>
    </source>
</evidence>
<sequence>MNGAPMNVVVHIDRLVMDGVALEAGQQHLLQAAVQAELVRLLAAGGLAPELAGGIAGGMAVPRIAGGELALPAGAQGGQAGRGIAAGVYRAIGGVAP</sequence>
<name>A0A562Q0Q8_9BURK</name>
<proteinExistence type="predicted"/>
<gene>
    <name evidence="1" type="ORF">IP92_01467</name>
</gene>
<reference evidence="1 2" key="1">
    <citation type="journal article" date="2015" name="Stand. Genomic Sci.">
        <title>Genomic Encyclopedia of Bacterial and Archaeal Type Strains, Phase III: the genomes of soil and plant-associated and newly described type strains.</title>
        <authorList>
            <person name="Whitman W.B."/>
            <person name="Woyke T."/>
            <person name="Klenk H.P."/>
            <person name="Zhou Y."/>
            <person name="Lilburn T.G."/>
            <person name="Beck B.J."/>
            <person name="De Vos P."/>
            <person name="Vandamme P."/>
            <person name="Eisen J.A."/>
            <person name="Garrity G."/>
            <person name="Hugenholtz P."/>
            <person name="Kyrpides N.C."/>
        </authorList>
    </citation>
    <scope>NUCLEOTIDE SEQUENCE [LARGE SCALE GENOMIC DNA]</scope>
    <source>
        <strain evidence="1 2">CGMCC 1.10685</strain>
    </source>
</reference>
<evidence type="ECO:0000313" key="1">
    <source>
        <dbReference type="EMBL" id="TWI50238.1"/>
    </source>
</evidence>
<dbReference type="AlphaFoldDB" id="A0A562Q0Q8"/>
<protein>
    <submittedName>
        <fullName evidence="1">Uncharacterized protein</fullName>
    </submittedName>
</protein>
<dbReference type="RefSeq" id="WP_199271893.1">
    <property type="nucleotide sequence ID" value="NZ_CP046904.1"/>
</dbReference>
<organism evidence="1 2">
    <name type="scientific">Pseudoduganella flava</name>
    <dbReference type="NCBI Taxonomy" id="871742"/>
    <lineage>
        <taxon>Bacteria</taxon>
        <taxon>Pseudomonadati</taxon>
        <taxon>Pseudomonadota</taxon>
        <taxon>Betaproteobacteria</taxon>
        <taxon>Burkholderiales</taxon>
        <taxon>Oxalobacteraceae</taxon>
        <taxon>Telluria group</taxon>
        <taxon>Pseudoduganella</taxon>
    </lineage>
</organism>
<dbReference type="EMBL" id="VLKW01000002">
    <property type="protein sequence ID" value="TWI50238.1"/>
    <property type="molecule type" value="Genomic_DNA"/>
</dbReference>